<dbReference type="EMBL" id="JABXYR010000001">
    <property type="protein sequence ID" value="NWO22755.1"/>
    <property type="molecule type" value="Genomic_DNA"/>
</dbReference>
<organism evidence="1 2">
    <name type="scientific">Mogibacterium timidum</name>
    <dbReference type="NCBI Taxonomy" id="35519"/>
    <lineage>
        <taxon>Bacteria</taxon>
        <taxon>Bacillati</taxon>
        <taxon>Bacillota</taxon>
        <taxon>Clostridia</taxon>
        <taxon>Peptostreptococcales</taxon>
        <taxon>Anaerovoracaceae</taxon>
        <taxon>Mogibacterium</taxon>
    </lineage>
</organism>
<reference evidence="1 2" key="1">
    <citation type="submission" date="2020-06" db="EMBL/GenBank/DDBJ databases">
        <title>Mogibacterium timidum strain W9173 genomic sequence.</title>
        <authorList>
            <person name="Wade W.G."/>
            <person name="Johnston C.D."/>
            <person name="Chen T."/>
            <person name="Dewhirst F.E."/>
        </authorList>
    </citation>
    <scope>NUCLEOTIDE SEQUENCE [LARGE SCALE GENOMIC DNA]</scope>
    <source>
        <strain evidence="1 2">W9173</strain>
    </source>
</reference>
<accession>A0A7Y8VQI0</accession>
<sequence>MTGKKSVNLVISNNQYSESLEPKGETFTRELNLEDNIELTTEGFLYNKGRTMYIAYDETEDAGLQNTKTIIKLEGNDKLRIRRYGKDEGSGMMDMQLEEGILNITKYVIPAGNLEMEIYTNKIETSLDDEGYGKIFADYKIKMEPFINVRNKLEIEVKPS</sequence>
<keyword evidence="2" id="KW-1185">Reference proteome</keyword>
<dbReference type="Pfam" id="PF09148">
    <property type="entry name" value="DUF1934"/>
    <property type="match status" value="1"/>
</dbReference>
<dbReference type="AlphaFoldDB" id="A0A7Y8VQI0"/>
<name>A0A7Y8VQI0_9FIRM</name>
<evidence type="ECO:0000313" key="2">
    <source>
        <dbReference type="Proteomes" id="UP000526307"/>
    </source>
</evidence>
<dbReference type="RefSeq" id="WP_178978132.1">
    <property type="nucleotide sequence ID" value="NZ_CAUUGE010000009.1"/>
</dbReference>
<dbReference type="InterPro" id="IPR015231">
    <property type="entry name" value="DUF1934"/>
</dbReference>
<evidence type="ECO:0000313" key="1">
    <source>
        <dbReference type="EMBL" id="NWO22755.1"/>
    </source>
</evidence>
<protein>
    <submittedName>
        <fullName evidence="1">DUF1934 domain-containing protein</fullName>
    </submittedName>
</protein>
<gene>
    <name evidence="1" type="ORF">HW270_01430</name>
</gene>
<dbReference type="InterPro" id="IPR012674">
    <property type="entry name" value="Calycin"/>
</dbReference>
<proteinExistence type="predicted"/>
<comment type="caution">
    <text evidence="1">The sequence shown here is derived from an EMBL/GenBank/DDBJ whole genome shotgun (WGS) entry which is preliminary data.</text>
</comment>
<dbReference type="SUPFAM" id="SSF50814">
    <property type="entry name" value="Lipocalins"/>
    <property type="match status" value="1"/>
</dbReference>
<dbReference type="Proteomes" id="UP000526307">
    <property type="component" value="Unassembled WGS sequence"/>
</dbReference>
<dbReference type="Gene3D" id="2.40.128.20">
    <property type="match status" value="1"/>
</dbReference>